<dbReference type="AlphaFoldDB" id="A0A9X1IEY1"/>
<protein>
    <submittedName>
        <fullName evidence="1">DUF3987 domain-containing protein</fullName>
    </submittedName>
</protein>
<dbReference type="Proteomes" id="UP001139311">
    <property type="component" value="Unassembled WGS sequence"/>
</dbReference>
<sequence>MAGDAELAVERLQRLADLAMAQDAEGNPTPSYVPLVAEGREVLTDFASEMQRREHGAHGLMKSSLGKARGQALRLALILEYLWWTANPAAPEPAVVSVQAMQAAAGLMDAYFLPMAARVLSDASIPEAERNARTLAQHIVDTRPELVNVSSIRDDARLPGLRETEPVKAACRFLAEAGWLQEPVRTGSGGRPRGDWRVNPKIWEAVR</sequence>
<name>A0A9X1IEY1_9PROT</name>
<dbReference type="EMBL" id="JAJAQI010000020">
    <property type="protein sequence ID" value="MCB4822961.1"/>
    <property type="molecule type" value="Genomic_DNA"/>
</dbReference>
<evidence type="ECO:0000313" key="1">
    <source>
        <dbReference type="EMBL" id="MCB4822961.1"/>
    </source>
</evidence>
<reference evidence="1" key="1">
    <citation type="submission" date="2021-10" db="EMBL/GenBank/DDBJ databases">
        <title>Roseicella aerolatum sp. nov., isolated from aerosols of e-waste dismantling site.</title>
        <authorList>
            <person name="Qin T."/>
        </authorList>
    </citation>
    <scope>NUCLEOTIDE SEQUENCE</scope>
    <source>
        <strain evidence="1">GB24</strain>
    </source>
</reference>
<gene>
    <name evidence="1" type="ORF">LHA35_14585</name>
</gene>
<dbReference type="InterPro" id="IPR025048">
    <property type="entry name" value="DUF3987"/>
</dbReference>
<organism evidence="1 2">
    <name type="scientific">Roseicella aerolata</name>
    <dbReference type="NCBI Taxonomy" id="2883479"/>
    <lineage>
        <taxon>Bacteria</taxon>
        <taxon>Pseudomonadati</taxon>
        <taxon>Pseudomonadota</taxon>
        <taxon>Alphaproteobacteria</taxon>
        <taxon>Acetobacterales</taxon>
        <taxon>Roseomonadaceae</taxon>
        <taxon>Roseicella</taxon>
    </lineage>
</organism>
<evidence type="ECO:0000313" key="2">
    <source>
        <dbReference type="Proteomes" id="UP001139311"/>
    </source>
</evidence>
<keyword evidence="2" id="KW-1185">Reference proteome</keyword>
<proteinExistence type="predicted"/>
<dbReference type="Pfam" id="PF13148">
    <property type="entry name" value="DUF3987"/>
    <property type="match status" value="1"/>
</dbReference>
<accession>A0A9X1IEY1</accession>
<comment type="caution">
    <text evidence="1">The sequence shown here is derived from an EMBL/GenBank/DDBJ whole genome shotgun (WGS) entry which is preliminary data.</text>
</comment>